<protein>
    <submittedName>
        <fullName evidence="2">Unannotated protein</fullName>
    </submittedName>
</protein>
<evidence type="ECO:0000313" key="2">
    <source>
        <dbReference type="EMBL" id="CAB5239389.1"/>
    </source>
</evidence>
<name>A0A6J7XPZ9_9ZZZZ</name>
<sequence length="185" mass="20231">MSIHLIAFLVVFLCNVVPAFAPPTWTVLVFFTLNYHIHALGLIPIAITAAVMGRAILAYSFRHFSIYLPKGYVRNMENASTHISASKKSFLGLLALFLFAPLSSAQLFEAAGIMKKIDLKPLLAVFALGRLFSYSFYITGASAVKASSLGEAIIEQMQSTEAIVVQILTILGLVALGNVKWRPKR</sequence>
<evidence type="ECO:0000256" key="1">
    <source>
        <dbReference type="SAM" id="Phobius"/>
    </source>
</evidence>
<gene>
    <name evidence="2" type="ORF">UFOPK3554_00244</name>
</gene>
<keyword evidence="1" id="KW-1133">Transmembrane helix</keyword>
<keyword evidence="1" id="KW-0472">Membrane</keyword>
<feature type="transmembrane region" description="Helical" evidence="1">
    <location>
        <begin position="122"/>
        <end position="143"/>
    </location>
</feature>
<feature type="transmembrane region" description="Helical" evidence="1">
    <location>
        <begin position="163"/>
        <end position="181"/>
    </location>
</feature>
<feature type="transmembrane region" description="Helical" evidence="1">
    <location>
        <begin position="35"/>
        <end position="57"/>
    </location>
</feature>
<dbReference type="AlphaFoldDB" id="A0A6J7XPZ9"/>
<organism evidence="2">
    <name type="scientific">freshwater metagenome</name>
    <dbReference type="NCBI Taxonomy" id="449393"/>
    <lineage>
        <taxon>unclassified sequences</taxon>
        <taxon>metagenomes</taxon>
        <taxon>ecological metagenomes</taxon>
    </lineage>
</organism>
<proteinExistence type="predicted"/>
<keyword evidence="1" id="KW-0812">Transmembrane</keyword>
<accession>A0A6J7XPZ9</accession>
<dbReference type="EMBL" id="CAFBSG010000003">
    <property type="protein sequence ID" value="CAB5239389.1"/>
    <property type="molecule type" value="Genomic_DNA"/>
</dbReference>
<reference evidence="2" key="1">
    <citation type="submission" date="2020-05" db="EMBL/GenBank/DDBJ databases">
        <authorList>
            <person name="Chiriac C."/>
            <person name="Salcher M."/>
            <person name="Ghai R."/>
            <person name="Kavagutti S V."/>
        </authorList>
    </citation>
    <scope>NUCLEOTIDE SEQUENCE</scope>
</reference>